<dbReference type="AlphaFoldDB" id="A0A9D1V7G9"/>
<dbReference type="Proteomes" id="UP000824204">
    <property type="component" value="Unassembled WGS sequence"/>
</dbReference>
<gene>
    <name evidence="1" type="ORF">H9741_03625</name>
</gene>
<reference evidence="1" key="2">
    <citation type="submission" date="2021-04" db="EMBL/GenBank/DDBJ databases">
        <authorList>
            <person name="Gilroy R."/>
        </authorList>
    </citation>
    <scope>NUCLEOTIDE SEQUENCE</scope>
    <source>
        <strain evidence="1">811</strain>
    </source>
</reference>
<evidence type="ECO:0000313" key="1">
    <source>
        <dbReference type="EMBL" id="HIX07536.1"/>
    </source>
</evidence>
<protein>
    <submittedName>
        <fullName evidence="1">Uncharacterized protein</fullName>
    </submittedName>
</protein>
<dbReference type="EMBL" id="DXFX01000047">
    <property type="protein sequence ID" value="HIX07536.1"/>
    <property type="molecule type" value="Genomic_DNA"/>
</dbReference>
<reference evidence="1" key="1">
    <citation type="journal article" date="2021" name="PeerJ">
        <title>Extensive microbial diversity within the chicken gut microbiome revealed by metagenomics and culture.</title>
        <authorList>
            <person name="Gilroy R."/>
            <person name="Ravi A."/>
            <person name="Getino M."/>
            <person name="Pursley I."/>
            <person name="Horton D.L."/>
            <person name="Alikhan N.F."/>
            <person name="Baker D."/>
            <person name="Gharbi K."/>
            <person name="Hall N."/>
            <person name="Watson M."/>
            <person name="Adriaenssens E.M."/>
            <person name="Foster-Nyarko E."/>
            <person name="Jarju S."/>
            <person name="Secka A."/>
            <person name="Antonio M."/>
            <person name="Oren A."/>
            <person name="Chaudhuri R.R."/>
            <person name="La Ragione R."/>
            <person name="Hildebrand F."/>
            <person name="Pallen M.J."/>
        </authorList>
    </citation>
    <scope>NUCLEOTIDE SEQUENCE</scope>
    <source>
        <strain evidence="1">811</strain>
    </source>
</reference>
<organism evidence="1 2">
    <name type="scientific">Candidatus Borkfalkia faecipullorum</name>
    <dbReference type="NCBI Taxonomy" id="2838510"/>
    <lineage>
        <taxon>Bacteria</taxon>
        <taxon>Bacillati</taxon>
        <taxon>Bacillota</taxon>
        <taxon>Clostridia</taxon>
        <taxon>Christensenellales</taxon>
        <taxon>Christensenellaceae</taxon>
        <taxon>Candidatus Borkfalkia</taxon>
    </lineage>
</organism>
<comment type="caution">
    <text evidence="1">The sequence shown here is derived from an EMBL/GenBank/DDBJ whole genome shotgun (WGS) entry which is preliminary data.</text>
</comment>
<sequence length="84" mass="10157">MNKQNIRTCKNCRYYNAFYVKCAYSFDKHKAGFCEQKQKGVYKDDKCDLYKSRQQKEKTVTVEHIDIAMKDLEELVQIFYNCDY</sequence>
<name>A0A9D1V7G9_9FIRM</name>
<evidence type="ECO:0000313" key="2">
    <source>
        <dbReference type="Proteomes" id="UP000824204"/>
    </source>
</evidence>
<proteinExistence type="predicted"/>
<accession>A0A9D1V7G9</accession>